<proteinExistence type="inferred from homology"/>
<dbReference type="InterPro" id="IPR005227">
    <property type="entry name" value="YqgF"/>
</dbReference>
<evidence type="ECO:0000259" key="5">
    <source>
        <dbReference type="SMART" id="SM00732"/>
    </source>
</evidence>
<dbReference type="InterPro" id="IPR012337">
    <property type="entry name" value="RNaseH-like_sf"/>
</dbReference>
<dbReference type="PANTHER" id="PTHR33317">
    <property type="entry name" value="POLYNUCLEOTIDYL TRANSFERASE, RIBONUCLEASE H-LIKE SUPERFAMILY PROTEIN"/>
    <property type="match status" value="1"/>
</dbReference>
<dbReference type="InterPro" id="IPR037027">
    <property type="entry name" value="YqgF/RNaseH-like_dom_sf"/>
</dbReference>
<sequence>MIQLSFLCDPLPKRCFHFKKCRISKGKYGQVAIFTRRATHLFQVCSSVSNETGLVFASFTGRKAIGVDYGMIRVGIAVSVGFSPRPLTCIKHENNTDLVLKKLSEVVSSERAEIIVIGLPLSVKVNYSSGQTHKAVDFAQLVANRFTKQEVYLCDEKYTSIVANERLAERGVSLVNSKELIDSEAAVVLLERFFGGWSGDKSGVYLKLVTPQYESTHVDGETLEEHKNEVIPTYTPYREWRRNLLRQQN</sequence>
<dbReference type="PANTHER" id="PTHR33317:SF4">
    <property type="entry name" value="POLYNUCLEOTIDYL TRANSFERASE, RIBONUCLEASE H-LIKE SUPERFAMILY PROTEIN"/>
    <property type="match status" value="1"/>
</dbReference>
<evidence type="ECO:0000256" key="4">
    <source>
        <dbReference type="ARBA" id="ARBA00022801"/>
    </source>
</evidence>
<reference evidence="6" key="2">
    <citation type="submission" date="2022-01" db="EMBL/GenBank/DDBJ databases">
        <authorList>
            <person name="Hirooka S."/>
            <person name="Miyagishima S.Y."/>
        </authorList>
    </citation>
    <scope>NUCLEOTIDE SEQUENCE</scope>
    <source>
        <strain evidence="6">NBRC 102759</strain>
    </source>
</reference>
<dbReference type="SMART" id="SM00732">
    <property type="entry name" value="YqgFc"/>
    <property type="match status" value="1"/>
</dbReference>
<keyword evidence="1" id="KW-0963">Cytoplasm</keyword>
<dbReference type="NCBIfam" id="TIGR00250">
    <property type="entry name" value="RNAse_H_YqgF"/>
    <property type="match status" value="1"/>
</dbReference>
<name>A0A9C7PWD7_9RHOD</name>
<keyword evidence="3" id="KW-0540">Nuclease</keyword>
<keyword evidence="4" id="KW-0378">Hydrolase</keyword>
<accession>A0A9C7PWD7</accession>
<dbReference type="InterPro" id="IPR006641">
    <property type="entry name" value="YqgF/RNaseH-like_dom"/>
</dbReference>
<dbReference type="CDD" id="cd16964">
    <property type="entry name" value="YqgF"/>
    <property type="match status" value="1"/>
</dbReference>
<keyword evidence="2" id="KW-0690">Ribosome biogenesis</keyword>
<dbReference type="Gene3D" id="3.30.420.140">
    <property type="entry name" value="YqgF/RNase H-like domain"/>
    <property type="match status" value="1"/>
</dbReference>
<dbReference type="GO" id="GO:0016787">
    <property type="term" value="F:hydrolase activity"/>
    <property type="evidence" value="ECO:0007669"/>
    <property type="project" value="UniProtKB-KW"/>
</dbReference>
<evidence type="ECO:0000313" key="7">
    <source>
        <dbReference type="Proteomes" id="UP001061958"/>
    </source>
</evidence>
<dbReference type="SUPFAM" id="SSF53098">
    <property type="entry name" value="Ribonuclease H-like"/>
    <property type="match status" value="1"/>
</dbReference>
<dbReference type="Proteomes" id="UP001061958">
    <property type="component" value="Unassembled WGS sequence"/>
</dbReference>
<dbReference type="GO" id="GO:0004518">
    <property type="term" value="F:nuclease activity"/>
    <property type="evidence" value="ECO:0007669"/>
    <property type="project" value="UniProtKB-KW"/>
</dbReference>
<evidence type="ECO:0000256" key="2">
    <source>
        <dbReference type="ARBA" id="ARBA00022517"/>
    </source>
</evidence>
<evidence type="ECO:0000256" key="3">
    <source>
        <dbReference type="ARBA" id="ARBA00022722"/>
    </source>
</evidence>
<organism evidence="6 7">
    <name type="scientific">Galdieria partita</name>
    <dbReference type="NCBI Taxonomy" id="83374"/>
    <lineage>
        <taxon>Eukaryota</taxon>
        <taxon>Rhodophyta</taxon>
        <taxon>Bangiophyceae</taxon>
        <taxon>Galdieriales</taxon>
        <taxon>Galdieriaceae</taxon>
        <taxon>Galdieria</taxon>
    </lineage>
</organism>
<evidence type="ECO:0000256" key="1">
    <source>
        <dbReference type="ARBA" id="ARBA00022490"/>
    </source>
</evidence>
<feature type="domain" description="YqgF/RNase H-like" evidence="5">
    <location>
        <begin position="62"/>
        <end position="163"/>
    </location>
</feature>
<keyword evidence="7" id="KW-1185">Reference proteome</keyword>
<gene>
    <name evidence="6" type="ORF">GpartN1_g3460.t1</name>
</gene>
<reference evidence="6" key="1">
    <citation type="journal article" date="2022" name="Proc. Natl. Acad. Sci. U.S.A.">
        <title>Life cycle and functional genomics of the unicellular red alga Galdieria for elucidating algal and plant evolution and industrial use.</title>
        <authorList>
            <person name="Hirooka S."/>
            <person name="Itabashi T."/>
            <person name="Ichinose T.M."/>
            <person name="Onuma R."/>
            <person name="Fujiwara T."/>
            <person name="Yamashita S."/>
            <person name="Jong L.W."/>
            <person name="Tomita R."/>
            <person name="Iwane A.H."/>
            <person name="Miyagishima S.Y."/>
        </authorList>
    </citation>
    <scope>NUCLEOTIDE SEQUENCE</scope>
    <source>
        <strain evidence="6">NBRC 102759</strain>
    </source>
</reference>
<dbReference type="OrthoDB" id="430851at2759"/>
<dbReference type="AlphaFoldDB" id="A0A9C7PWD7"/>
<protein>
    <recommendedName>
        <fullName evidence="5">YqgF/RNase H-like domain-containing protein</fullName>
    </recommendedName>
</protein>
<dbReference type="GO" id="GO:0000967">
    <property type="term" value="P:rRNA 5'-end processing"/>
    <property type="evidence" value="ECO:0007669"/>
    <property type="project" value="TreeGrafter"/>
</dbReference>
<dbReference type="EMBL" id="BQMJ01000026">
    <property type="protein sequence ID" value="GJQ11669.1"/>
    <property type="molecule type" value="Genomic_DNA"/>
</dbReference>
<dbReference type="Pfam" id="PF03652">
    <property type="entry name" value="RuvX"/>
    <property type="match status" value="1"/>
</dbReference>
<comment type="caution">
    <text evidence="6">The sequence shown here is derived from an EMBL/GenBank/DDBJ whole genome shotgun (WGS) entry which is preliminary data.</text>
</comment>
<evidence type="ECO:0000313" key="6">
    <source>
        <dbReference type="EMBL" id="GJQ11669.1"/>
    </source>
</evidence>
<dbReference type="HAMAP" id="MF_00651">
    <property type="entry name" value="Nuclease_YqgF"/>
    <property type="match status" value="1"/>
</dbReference>